<protein>
    <submittedName>
        <fullName evidence="2">Uncharacterized protein</fullName>
    </submittedName>
</protein>
<dbReference type="Proteomes" id="UP000772434">
    <property type="component" value="Unassembled WGS sequence"/>
</dbReference>
<organism evidence="2 3">
    <name type="scientific">Rhodocollybia butyracea</name>
    <dbReference type="NCBI Taxonomy" id="206335"/>
    <lineage>
        <taxon>Eukaryota</taxon>
        <taxon>Fungi</taxon>
        <taxon>Dikarya</taxon>
        <taxon>Basidiomycota</taxon>
        <taxon>Agaricomycotina</taxon>
        <taxon>Agaricomycetes</taxon>
        <taxon>Agaricomycetidae</taxon>
        <taxon>Agaricales</taxon>
        <taxon>Marasmiineae</taxon>
        <taxon>Omphalotaceae</taxon>
        <taxon>Rhodocollybia</taxon>
    </lineage>
</organism>
<evidence type="ECO:0000313" key="3">
    <source>
        <dbReference type="Proteomes" id="UP000772434"/>
    </source>
</evidence>
<dbReference type="AlphaFoldDB" id="A0A9P5U0F0"/>
<reference evidence="2" key="1">
    <citation type="submission" date="2020-11" db="EMBL/GenBank/DDBJ databases">
        <authorList>
            <consortium name="DOE Joint Genome Institute"/>
            <person name="Ahrendt S."/>
            <person name="Riley R."/>
            <person name="Andreopoulos W."/>
            <person name="Labutti K."/>
            <person name="Pangilinan J."/>
            <person name="Ruiz-Duenas F.J."/>
            <person name="Barrasa J.M."/>
            <person name="Sanchez-Garcia M."/>
            <person name="Camarero S."/>
            <person name="Miyauchi S."/>
            <person name="Serrano A."/>
            <person name="Linde D."/>
            <person name="Babiker R."/>
            <person name="Drula E."/>
            <person name="Ayuso-Fernandez I."/>
            <person name="Pacheco R."/>
            <person name="Padilla G."/>
            <person name="Ferreira P."/>
            <person name="Barriuso J."/>
            <person name="Kellner H."/>
            <person name="Castanera R."/>
            <person name="Alfaro M."/>
            <person name="Ramirez L."/>
            <person name="Pisabarro A.G."/>
            <person name="Kuo A."/>
            <person name="Tritt A."/>
            <person name="Lipzen A."/>
            <person name="He G."/>
            <person name="Yan M."/>
            <person name="Ng V."/>
            <person name="Cullen D."/>
            <person name="Martin F."/>
            <person name="Rosso M.-N."/>
            <person name="Henrissat B."/>
            <person name="Hibbett D."/>
            <person name="Martinez A.T."/>
            <person name="Grigoriev I.V."/>
        </authorList>
    </citation>
    <scope>NUCLEOTIDE SEQUENCE</scope>
    <source>
        <strain evidence="2">AH 40177</strain>
    </source>
</reference>
<comment type="caution">
    <text evidence="2">The sequence shown here is derived from an EMBL/GenBank/DDBJ whole genome shotgun (WGS) entry which is preliminary data.</text>
</comment>
<feature type="compositionally biased region" description="Basic and acidic residues" evidence="1">
    <location>
        <begin position="232"/>
        <end position="259"/>
    </location>
</feature>
<gene>
    <name evidence="2" type="ORF">BDP27DRAFT_1428623</name>
</gene>
<keyword evidence="3" id="KW-1185">Reference proteome</keyword>
<evidence type="ECO:0000256" key="1">
    <source>
        <dbReference type="SAM" id="MobiDB-lite"/>
    </source>
</evidence>
<evidence type="ECO:0000313" key="2">
    <source>
        <dbReference type="EMBL" id="KAF9061771.1"/>
    </source>
</evidence>
<proteinExistence type="predicted"/>
<feature type="compositionally biased region" description="Basic and acidic residues" evidence="1">
    <location>
        <begin position="330"/>
        <end position="341"/>
    </location>
</feature>
<name>A0A9P5U0F0_9AGAR</name>
<feature type="compositionally biased region" description="Basic and acidic residues" evidence="1">
    <location>
        <begin position="280"/>
        <end position="305"/>
    </location>
</feature>
<feature type="region of interest" description="Disordered" evidence="1">
    <location>
        <begin position="211"/>
        <end position="341"/>
    </location>
</feature>
<accession>A0A9P5U0F0</accession>
<dbReference type="EMBL" id="JADNRY010000191">
    <property type="protein sequence ID" value="KAF9061771.1"/>
    <property type="molecule type" value="Genomic_DNA"/>
</dbReference>
<sequence length="341" mass="38558">MINVVDALARNGRVTMSVAKVFVSFTGYGLASVNDVEQVQQRSQQLLRAQPFLRGPDASIPNGNWVPEWNTFGDEGLVQVTAALARNYHLEAAPTNSMRGGYSPRFVASAAYLISSALDEWKTGTFAEGVMTFKRKNIEKWIQFRNTVDRYALNGSTDRNLPTFNEKPIYNVGILTLENTPQDDMEEASDVSQSVVDLELIYAREVIAGSERKEEEARTEVQAVEVDEERMEEQRERRKEKKQAERRKEKEKKKDEGEGKNGSSGTEDDAETLRSNSKRMRIDKEKGKEKGKEKEKEKEDATGKGKERKRKSSAREDDAQTSSSGKRRRMEKEESGSKKTA</sequence>